<reference evidence="1" key="1">
    <citation type="submission" date="2020-08" db="EMBL/GenBank/DDBJ databases">
        <title>Genome public.</title>
        <authorList>
            <person name="Liu C."/>
            <person name="Sun Q."/>
        </authorList>
    </citation>
    <scope>NUCLEOTIDE SEQUENCE</scope>
    <source>
        <strain evidence="1">NSJ-28</strain>
    </source>
</reference>
<comment type="caution">
    <text evidence="1">The sequence shown here is derived from an EMBL/GenBank/DDBJ whole genome shotgun (WGS) entry which is preliminary data.</text>
</comment>
<dbReference type="RefSeq" id="WP_153802408.1">
    <property type="nucleotide sequence ID" value="NZ_JACOPL010000022.1"/>
</dbReference>
<dbReference type="AlphaFoldDB" id="A0A923LYZ1"/>
<proteinExistence type="predicted"/>
<gene>
    <name evidence="1" type="ORF">H8S45_14390</name>
</gene>
<organism evidence="1 2">
    <name type="scientific">Agathobaculum faecis</name>
    <dbReference type="NCBI Taxonomy" id="2763013"/>
    <lineage>
        <taxon>Bacteria</taxon>
        <taxon>Bacillati</taxon>
        <taxon>Bacillota</taxon>
        <taxon>Clostridia</taxon>
        <taxon>Eubacteriales</taxon>
        <taxon>Butyricicoccaceae</taxon>
        <taxon>Agathobaculum</taxon>
    </lineage>
</organism>
<dbReference type="EMBL" id="JACOPL010000022">
    <property type="protein sequence ID" value="MBC5726640.1"/>
    <property type="molecule type" value="Genomic_DNA"/>
</dbReference>
<sequence length="54" mass="5766">MSYYTSKYSGEDIDTLLDKIAASNVSLAAANVSLSEKVQQLETRIAALEGEATV</sequence>
<name>A0A923LYZ1_9FIRM</name>
<accession>A0A923LYZ1</accession>
<evidence type="ECO:0000313" key="1">
    <source>
        <dbReference type="EMBL" id="MBC5726640.1"/>
    </source>
</evidence>
<protein>
    <submittedName>
        <fullName evidence="1">Uncharacterized protein</fullName>
    </submittedName>
</protein>
<evidence type="ECO:0000313" key="2">
    <source>
        <dbReference type="Proteomes" id="UP000606499"/>
    </source>
</evidence>
<keyword evidence="2" id="KW-1185">Reference proteome</keyword>
<dbReference type="Proteomes" id="UP000606499">
    <property type="component" value="Unassembled WGS sequence"/>
</dbReference>